<dbReference type="EMBL" id="CP099419">
    <property type="protein sequence ID" value="USW49399.1"/>
    <property type="molecule type" value="Genomic_DNA"/>
</dbReference>
<name>A0A9Q9AHA9_9PEZI</name>
<dbReference type="AlphaFoldDB" id="A0A9Q9AHA9"/>
<dbReference type="PANTHER" id="PTHR12752">
    <property type="entry name" value="PHOSPHOINOSITOL 3-PHOSPHATE-BINDING PROTEIN"/>
    <property type="match status" value="1"/>
</dbReference>
<evidence type="ECO:0000256" key="1">
    <source>
        <dbReference type="SAM" id="MobiDB-lite"/>
    </source>
</evidence>
<accession>A0A9Q9AHA9</accession>
<dbReference type="CDD" id="cd13298">
    <property type="entry name" value="PH1_PH_fungal"/>
    <property type="match status" value="1"/>
</dbReference>
<organism evidence="3 4">
    <name type="scientific">Septoria linicola</name>
    <dbReference type="NCBI Taxonomy" id="215465"/>
    <lineage>
        <taxon>Eukaryota</taxon>
        <taxon>Fungi</taxon>
        <taxon>Dikarya</taxon>
        <taxon>Ascomycota</taxon>
        <taxon>Pezizomycotina</taxon>
        <taxon>Dothideomycetes</taxon>
        <taxon>Dothideomycetidae</taxon>
        <taxon>Mycosphaerellales</taxon>
        <taxon>Mycosphaerellaceae</taxon>
        <taxon>Septoria</taxon>
    </lineage>
</organism>
<feature type="region of interest" description="Disordered" evidence="1">
    <location>
        <begin position="260"/>
        <end position="308"/>
    </location>
</feature>
<feature type="compositionally biased region" description="Low complexity" evidence="1">
    <location>
        <begin position="266"/>
        <end position="276"/>
    </location>
</feature>
<dbReference type="Gene3D" id="2.30.29.30">
    <property type="entry name" value="Pleckstrin-homology domain (PH domain)/Phosphotyrosine-binding domain (PTB)"/>
    <property type="match status" value="2"/>
</dbReference>
<dbReference type="InterPro" id="IPR001849">
    <property type="entry name" value="PH_domain"/>
</dbReference>
<evidence type="ECO:0000313" key="4">
    <source>
        <dbReference type="Proteomes" id="UP001056384"/>
    </source>
</evidence>
<evidence type="ECO:0000313" key="3">
    <source>
        <dbReference type="EMBL" id="USW49399.1"/>
    </source>
</evidence>
<gene>
    <name evidence="3" type="ORF">Slin15195_G027180</name>
</gene>
<feature type="domain" description="PH" evidence="2">
    <location>
        <begin position="316"/>
        <end position="415"/>
    </location>
</feature>
<protein>
    <submittedName>
        <fullName evidence="3">Pleckstrin domain, PH-like domain superfamily</fullName>
    </submittedName>
</protein>
<reference evidence="3" key="1">
    <citation type="submission" date="2022-06" db="EMBL/GenBank/DDBJ databases">
        <title>Complete genome sequences of two strains of the flax pathogen Septoria linicola.</title>
        <authorList>
            <person name="Lapalu N."/>
            <person name="Simon A."/>
            <person name="Demenou B."/>
            <person name="Paumier D."/>
            <person name="Guillot M.-P."/>
            <person name="Gout L."/>
            <person name="Valade R."/>
        </authorList>
    </citation>
    <scope>NUCLEOTIDE SEQUENCE</scope>
    <source>
        <strain evidence="3">SE15195</strain>
    </source>
</reference>
<proteinExistence type="predicted"/>
<sequence length="431" mass="47617">MADVAPEFVPKAGLAVMPPTQPSSTATIPISNQNAAKRLTVDTFSPVTQFGSYEYDRVIKQGPVLKRTRRTKSWKPVHIVLRATQLFIYKNEKESKLRHAVTLSELTAVARQKDPKRQSKHVFGLFSPSRNFHLEAATEKEAQEWVEAIRLQARMDQKEEEMYLASPGGASTSYRGFERSIDANISPLANEVMSGYSSSDAEGMNGSQPLPRARDRTSISVGHRKSSAVDYSGAEHGSYSDFSDWGGGTTARMSALSLSYPDPRPSTSSTQQVSSVYGQAPGRPSIGARNPSQMSGLNLGAEEGVKKPSVAEDPERVLNHGWVYLLKSKSGVRQWKKVWMVLRPKQLTVYKNEEEYTALILLPFASIIDAVELDDISRTKTACMQILTEERNYRFCAVDEDSLARWLGSLKSLLAKRKVQAAQKQAVAAAA</sequence>
<keyword evidence="4" id="KW-1185">Reference proteome</keyword>
<feature type="compositionally biased region" description="Polar residues" evidence="1">
    <location>
        <begin position="196"/>
        <end position="208"/>
    </location>
</feature>
<dbReference type="CDD" id="cd13299">
    <property type="entry name" value="PH2_PH_fungal"/>
    <property type="match status" value="1"/>
</dbReference>
<dbReference type="PANTHER" id="PTHR12752:SF9">
    <property type="entry name" value="KRAMER, ISOFORM I"/>
    <property type="match status" value="1"/>
</dbReference>
<evidence type="ECO:0000259" key="2">
    <source>
        <dbReference type="PROSITE" id="PS50003"/>
    </source>
</evidence>
<dbReference type="SMART" id="SM00233">
    <property type="entry name" value="PH"/>
    <property type="match status" value="2"/>
</dbReference>
<dbReference type="InterPro" id="IPR011993">
    <property type="entry name" value="PH-like_dom_sf"/>
</dbReference>
<feature type="domain" description="PH" evidence="2">
    <location>
        <begin position="57"/>
        <end position="154"/>
    </location>
</feature>
<dbReference type="Proteomes" id="UP001056384">
    <property type="component" value="Chromosome 2"/>
</dbReference>
<dbReference type="PROSITE" id="PS50003">
    <property type="entry name" value="PH_DOMAIN"/>
    <property type="match status" value="2"/>
</dbReference>
<feature type="region of interest" description="Disordered" evidence="1">
    <location>
        <begin position="196"/>
        <end position="221"/>
    </location>
</feature>
<dbReference type="SUPFAM" id="SSF50729">
    <property type="entry name" value="PH domain-like"/>
    <property type="match status" value="2"/>
</dbReference>
<dbReference type="Pfam" id="PF00169">
    <property type="entry name" value="PH"/>
    <property type="match status" value="2"/>
</dbReference>